<dbReference type="Proteomes" id="UP001054889">
    <property type="component" value="Unassembled WGS sequence"/>
</dbReference>
<dbReference type="InterPro" id="IPR005174">
    <property type="entry name" value="KIB1-4_b-propeller"/>
</dbReference>
<keyword evidence="4" id="KW-1185">Reference proteome</keyword>
<evidence type="ECO:0000313" key="3">
    <source>
        <dbReference type="EMBL" id="GJN38513.1"/>
    </source>
</evidence>
<sequence length="345" mass="38023">MACKFVNAFTHQPFDPLLLKPLEDCPFSHLQIKPAPSSSSSNQGHGGSGLDVASGGPDRPHQRPRPGRRRHRPLHGLRAVCHTWRSATADPKASPCDPRFLPRLWAVLDEVHQSDARLFVNVATGRFVRKDLPLLRRYHFVAGAGGSLIVLAEKSDPHTARVLNPFTGSLISFKAPVPPELQSRAIYCADAEDESFYVLSLNKKEEQGTHPLVWMAVAGGIYAASRERGSFGSHLVPATNNILGLVSKVFSDYFPKRGNPAVIRCYFLVESQGEIFVVFKLRHGAMEVFKINTAANVLEPVKDIGSRALFVGDYRCLSVDAEKFTSLDANCIYYVDEAEKPMTSA</sequence>
<gene>
    <name evidence="3" type="primary">gb27563</name>
    <name evidence="3" type="ORF">PR202_gb27563</name>
</gene>
<evidence type="ECO:0000313" key="4">
    <source>
        <dbReference type="Proteomes" id="UP001054889"/>
    </source>
</evidence>
<dbReference type="PANTHER" id="PTHR33165">
    <property type="entry name" value="F-BOX DOMAIN CONTAINING PROTEIN-LIKE-RELATED"/>
    <property type="match status" value="1"/>
</dbReference>
<feature type="compositionally biased region" description="Basic residues" evidence="1">
    <location>
        <begin position="62"/>
        <end position="74"/>
    </location>
</feature>
<reference evidence="3" key="1">
    <citation type="journal article" date="2018" name="DNA Res.">
        <title>Multiple hybrid de novo genome assembly of finger millet, an orphan allotetraploid crop.</title>
        <authorList>
            <person name="Hatakeyama M."/>
            <person name="Aluri S."/>
            <person name="Balachadran M.T."/>
            <person name="Sivarajan S.R."/>
            <person name="Patrignani A."/>
            <person name="Gruter S."/>
            <person name="Poveda L."/>
            <person name="Shimizu-Inatsugi R."/>
            <person name="Baeten J."/>
            <person name="Francoijs K.J."/>
            <person name="Nataraja K.N."/>
            <person name="Reddy Y.A.N."/>
            <person name="Phadnis S."/>
            <person name="Ravikumar R.L."/>
            <person name="Schlapbach R."/>
            <person name="Sreeman S.M."/>
            <person name="Shimizu K.K."/>
        </authorList>
    </citation>
    <scope>NUCLEOTIDE SEQUENCE</scope>
</reference>
<protein>
    <recommendedName>
        <fullName evidence="2">KIB1-4 beta-propeller domain-containing protein</fullName>
    </recommendedName>
</protein>
<reference evidence="3" key="2">
    <citation type="submission" date="2021-12" db="EMBL/GenBank/DDBJ databases">
        <title>Resequencing data analysis of finger millet.</title>
        <authorList>
            <person name="Hatakeyama M."/>
            <person name="Aluri S."/>
            <person name="Balachadran M.T."/>
            <person name="Sivarajan S.R."/>
            <person name="Poveda L."/>
            <person name="Shimizu-Inatsugi R."/>
            <person name="Schlapbach R."/>
            <person name="Sreeman S.M."/>
            <person name="Shimizu K.K."/>
        </authorList>
    </citation>
    <scope>NUCLEOTIDE SEQUENCE</scope>
</reference>
<dbReference type="AlphaFoldDB" id="A0AAV5FUS7"/>
<accession>A0AAV5FUS7</accession>
<proteinExistence type="predicted"/>
<comment type="caution">
    <text evidence="3">The sequence shown here is derived from an EMBL/GenBank/DDBJ whole genome shotgun (WGS) entry which is preliminary data.</text>
</comment>
<dbReference type="Pfam" id="PF03478">
    <property type="entry name" value="Beta-prop_KIB1-4"/>
    <property type="match status" value="1"/>
</dbReference>
<dbReference type="PANTHER" id="PTHR33165:SF86">
    <property type="entry name" value="EXPRESSED PROTEIN"/>
    <property type="match status" value="1"/>
</dbReference>
<dbReference type="EMBL" id="BQKI01000097">
    <property type="protein sequence ID" value="GJN38513.1"/>
    <property type="molecule type" value="Genomic_DNA"/>
</dbReference>
<organism evidence="3 4">
    <name type="scientific">Eleusine coracana subsp. coracana</name>
    <dbReference type="NCBI Taxonomy" id="191504"/>
    <lineage>
        <taxon>Eukaryota</taxon>
        <taxon>Viridiplantae</taxon>
        <taxon>Streptophyta</taxon>
        <taxon>Embryophyta</taxon>
        <taxon>Tracheophyta</taxon>
        <taxon>Spermatophyta</taxon>
        <taxon>Magnoliopsida</taxon>
        <taxon>Liliopsida</taxon>
        <taxon>Poales</taxon>
        <taxon>Poaceae</taxon>
        <taxon>PACMAD clade</taxon>
        <taxon>Chloridoideae</taxon>
        <taxon>Cynodonteae</taxon>
        <taxon>Eleusininae</taxon>
        <taxon>Eleusine</taxon>
    </lineage>
</organism>
<feature type="region of interest" description="Disordered" evidence="1">
    <location>
        <begin position="31"/>
        <end position="74"/>
    </location>
</feature>
<name>A0AAV5FUS7_ELECO</name>
<feature type="domain" description="KIB1-4 beta-propeller" evidence="2">
    <location>
        <begin position="120"/>
        <end position="338"/>
    </location>
</feature>
<evidence type="ECO:0000256" key="1">
    <source>
        <dbReference type="SAM" id="MobiDB-lite"/>
    </source>
</evidence>
<evidence type="ECO:0000259" key="2">
    <source>
        <dbReference type="Pfam" id="PF03478"/>
    </source>
</evidence>